<evidence type="ECO:0000313" key="2">
    <source>
        <dbReference type="EMBL" id="CQR70185.1"/>
    </source>
</evidence>
<evidence type="ECO:0000313" key="3">
    <source>
        <dbReference type="Proteomes" id="UP000049855"/>
    </source>
</evidence>
<dbReference type="EMBL" id="CTRP01000002">
    <property type="protein sequence ID" value="CQR70185.1"/>
    <property type="molecule type" value="Genomic_DNA"/>
</dbReference>
<proteinExistence type="predicted"/>
<keyword evidence="1" id="KW-1133">Transmembrane helix</keyword>
<feature type="transmembrane region" description="Helical" evidence="1">
    <location>
        <begin position="21"/>
        <end position="42"/>
    </location>
</feature>
<sequence length="46" mass="5502">MCDLKVTSFQFLLKKQRKQVTFFNSEGMVFYYLNFLLFLGTVGDFH</sequence>
<reference evidence="3" key="1">
    <citation type="submission" date="2015-03" db="EMBL/GenBank/DDBJ databases">
        <authorList>
            <person name="Nijsse Bart"/>
        </authorList>
    </citation>
    <scope>NUCLEOTIDE SEQUENCE [LARGE SCALE GENOMIC DNA]</scope>
</reference>
<keyword evidence="1" id="KW-0812">Transmembrane</keyword>
<gene>
    <name evidence="2" type="ORF">SpAn4DRAFT_4697</name>
</gene>
<evidence type="ECO:0000256" key="1">
    <source>
        <dbReference type="SAM" id="Phobius"/>
    </source>
</evidence>
<organism evidence="2 3">
    <name type="scientific">Sporomusa ovata</name>
    <dbReference type="NCBI Taxonomy" id="2378"/>
    <lineage>
        <taxon>Bacteria</taxon>
        <taxon>Bacillati</taxon>
        <taxon>Bacillota</taxon>
        <taxon>Negativicutes</taxon>
        <taxon>Selenomonadales</taxon>
        <taxon>Sporomusaceae</taxon>
        <taxon>Sporomusa</taxon>
    </lineage>
</organism>
<accession>A0A0U1KSE8</accession>
<name>A0A0U1KSE8_9FIRM</name>
<dbReference type="Proteomes" id="UP000049855">
    <property type="component" value="Unassembled WGS sequence"/>
</dbReference>
<protein>
    <submittedName>
        <fullName evidence="2">Uncharacterized protein</fullName>
    </submittedName>
</protein>
<keyword evidence="3" id="KW-1185">Reference proteome</keyword>
<dbReference type="AlphaFoldDB" id="A0A0U1KSE8"/>
<keyword evidence="1" id="KW-0472">Membrane</keyword>